<reference evidence="1" key="1">
    <citation type="journal article" date="2016" name="Proc. Natl. Acad. Sci. U.S.A.">
        <title>Lipid metabolic changes in an early divergent fungus govern the establishment of a mutualistic symbiosis with endobacteria.</title>
        <authorList>
            <person name="Lastovetsky O.A."/>
            <person name="Gaspar M.L."/>
            <person name="Mondo S.J."/>
            <person name="LaButti K.M."/>
            <person name="Sandor L."/>
            <person name="Grigoriev I.V."/>
            <person name="Henry S.A."/>
            <person name="Pawlowska T.E."/>
        </authorList>
    </citation>
    <scope>NUCLEOTIDE SEQUENCE [LARGE SCALE GENOMIC DNA]</scope>
    <source>
        <strain evidence="1">ATCC 52814</strain>
    </source>
</reference>
<dbReference type="OrthoDB" id="73465at2759"/>
<dbReference type="Proteomes" id="UP000242414">
    <property type="component" value="Unassembled WGS sequence"/>
</dbReference>
<evidence type="ECO:0008006" key="2">
    <source>
        <dbReference type="Google" id="ProtNLM"/>
    </source>
</evidence>
<protein>
    <recommendedName>
        <fullName evidence="2">Sequence orphan</fullName>
    </recommendedName>
</protein>
<accession>A0A1X0R201</accession>
<dbReference type="VEuPathDB" id="FungiDB:BCV72DRAFT_208132"/>
<name>A0A1X0R201_RHIZD</name>
<proteinExistence type="predicted"/>
<gene>
    <name evidence="1" type="ORF">BCV72DRAFT_208132</name>
</gene>
<sequence>MSAIGQAYPTISYIMVDQTDNMTRLYPQALLKQFTNLSVKPNWAYYDINAEFNSQVNWYFFNSSNPIRNDQIDLLRNVVHEFIHGLGFVSSWSDSFYAKLAPLVDGIDRFITPMLLTSVKESSTTSYDAPQPFWGFVEFPFDKLIYANSSNALSPFTTVTYQLNQFYGSNVTFKSALDWANAWYASDAYKIASSAYSRTVSADNVLAVVNNVPTLLLETSLNPFSQGSSLCHVDQQTYVNSTEFLMVYMADRGVSLNKTNRGPFGPKLIKVLAGLGYKINTSFFNATTIRPELIYWMPPQGLVNTSQNPSPSLVSYTNGPAHAPITSTSSISVSHTSSSNHLIISSWLILLLLLFNVLMY</sequence>
<dbReference type="EMBL" id="KV921931">
    <property type="protein sequence ID" value="ORE06024.1"/>
    <property type="molecule type" value="Genomic_DNA"/>
</dbReference>
<dbReference type="AlphaFoldDB" id="A0A1X0R201"/>
<evidence type="ECO:0000313" key="1">
    <source>
        <dbReference type="EMBL" id="ORE06024.1"/>
    </source>
</evidence>
<organism evidence="1">
    <name type="scientific">Rhizopus microsporus var. microsporus</name>
    <dbReference type="NCBI Taxonomy" id="86635"/>
    <lineage>
        <taxon>Eukaryota</taxon>
        <taxon>Fungi</taxon>
        <taxon>Fungi incertae sedis</taxon>
        <taxon>Mucoromycota</taxon>
        <taxon>Mucoromycotina</taxon>
        <taxon>Mucoromycetes</taxon>
        <taxon>Mucorales</taxon>
        <taxon>Mucorineae</taxon>
        <taxon>Rhizopodaceae</taxon>
        <taxon>Rhizopus</taxon>
    </lineage>
</organism>